<dbReference type="EMBL" id="CP011924">
    <property type="protein sequence ID" value="ATD08971.1"/>
    <property type="molecule type" value="Genomic_DNA"/>
</dbReference>
<sequence length="267" mass="29863">MENYTVFGGSGFIGREVVSRLEKKGANVFVPKRNDLSVFERDLGHIIYSAGYGNCQKSPFNVIEANLSLLNNVLNRADYSGITYISSTRLYLGQSETREDSNLVIQGLDQRRLFNLSKLAAEELCLKSDSLIVRPSNVYGTALESDLFLPSIIKDALVKKVVNMYVTKSYSKDYVYVGDVADSIIKLIENNVKGIVNVASGKNVCAGSIADILEEKTNTKINWHVEEDFDEFSEIDVEKINGLLDYNPRSVLKDMELMIESYRASLL</sequence>
<evidence type="ECO:0000313" key="2">
    <source>
        <dbReference type="EMBL" id="ATD08971.1"/>
    </source>
</evidence>
<keyword evidence="3" id="KW-1185">Reference proteome</keyword>
<dbReference type="Pfam" id="PF01370">
    <property type="entry name" value="Epimerase"/>
    <property type="match status" value="1"/>
</dbReference>
<dbReference type="InterPro" id="IPR050177">
    <property type="entry name" value="Lipid_A_modif_metabolic_enz"/>
</dbReference>
<evidence type="ECO:0000313" key="3">
    <source>
        <dbReference type="Proteomes" id="UP000016521"/>
    </source>
</evidence>
<reference evidence="2 3" key="1">
    <citation type="submission" date="2015-06" db="EMBL/GenBank/DDBJ databases">
        <authorList>
            <person name="Xie B.-B."/>
            <person name="Rong J.-C."/>
            <person name="Qin Q.-L."/>
            <person name="Zhang Y.-Z."/>
        </authorList>
    </citation>
    <scope>NUCLEOTIDE SEQUENCE [LARGE SCALE GENOMIC DNA]</scope>
    <source>
        <strain evidence="2 3">JCM 20779</strain>
    </source>
</reference>
<proteinExistence type="predicted"/>
<dbReference type="PANTHER" id="PTHR43245">
    <property type="entry name" value="BIFUNCTIONAL POLYMYXIN RESISTANCE PROTEIN ARNA"/>
    <property type="match status" value="1"/>
</dbReference>
<dbReference type="InterPro" id="IPR036291">
    <property type="entry name" value="NAD(P)-bd_dom_sf"/>
</dbReference>
<dbReference type="SUPFAM" id="SSF51735">
    <property type="entry name" value="NAD(P)-binding Rossmann-fold domains"/>
    <property type="match status" value="1"/>
</dbReference>
<dbReference type="CDD" id="cd08946">
    <property type="entry name" value="SDR_e"/>
    <property type="match status" value="1"/>
</dbReference>
<feature type="domain" description="NAD-dependent epimerase/dehydratase" evidence="1">
    <location>
        <begin position="5"/>
        <end position="199"/>
    </location>
</feature>
<protein>
    <recommendedName>
        <fullName evidence="1">NAD-dependent epimerase/dehydratase domain-containing protein</fullName>
    </recommendedName>
</protein>
<dbReference type="PANTHER" id="PTHR43245:SF13">
    <property type="entry name" value="UDP-D-APIOSE_UDP-D-XYLOSE SYNTHASE 2"/>
    <property type="match status" value="1"/>
</dbReference>
<gene>
    <name evidence="2" type="ORF">PPIS_a4328</name>
</gene>
<organism evidence="2 3">
    <name type="scientific">Pseudoalteromonas piscicida</name>
    <dbReference type="NCBI Taxonomy" id="43662"/>
    <lineage>
        <taxon>Bacteria</taxon>
        <taxon>Pseudomonadati</taxon>
        <taxon>Pseudomonadota</taxon>
        <taxon>Gammaproteobacteria</taxon>
        <taxon>Alteromonadales</taxon>
        <taxon>Pseudoalteromonadaceae</taxon>
        <taxon>Pseudoalteromonas</taxon>
    </lineage>
</organism>
<accession>A0ABN5CPT4</accession>
<dbReference type="InterPro" id="IPR001509">
    <property type="entry name" value="Epimerase_deHydtase"/>
</dbReference>
<dbReference type="Proteomes" id="UP000016521">
    <property type="component" value="Chromosome I"/>
</dbReference>
<evidence type="ECO:0000259" key="1">
    <source>
        <dbReference type="Pfam" id="PF01370"/>
    </source>
</evidence>
<dbReference type="Gene3D" id="3.40.50.720">
    <property type="entry name" value="NAD(P)-binding Rossmann-like Domain"/>
    <property type="match status" value="1"/>
</dbReference>
<dbReference type="RefSeq" id="WP_010368539.1">
    <property type="nucleotide sequence ID" value="NZ_CP011924.1"/>
</dbReference>
<name>A0ABN5CPT4_PSEO7</name>